<organism evidence="2 3">
    <name type="scientific">Sphingomonas limnosediminicola</name>
    <dbReference type="NCBI Taxonomy" id="940133"/>
    <lineage>
        <taxon>Bacteria</taxon>
        <taxon>Pseudomonadati</taxon>
        <taxon>Pseudomonadota</taxon>
        <taxon>Alphaproteobacteria</taxon>
        <taxon>Sphingomonadales</taxon>
        <taxon>Sphingomonadaceae</taxon>
        <taxon>Sphingomonas</taxon>
    </lineage>
</organism>
<dbReference type="InterPro" id="IPR018712">
    <property type="entry name" value="Tle1-like_cat"/>
</dbReference>
<keyword evidence="3" id="KW-1185">Reference proteome</keyword>
<dbReference type="PANTHER" id="PTHR33840">
    <property type="match status" value="1"/>
</dbReference>
<gene>
    <name evidence="2" type="ORF">GCM10022276_12320</name>
</gene>
<dbReference type="Gene3D" id="3.40.50.1820">
    <property type="entry name" value="alpha/beta hydrolase"/>
    <property type="match status" value="1"/>
</dbReference>
<dbReference type="Pfam" id="PF09994">
    <property type="entry name" value="T6SS_Tle1-like_cat"/>
    <property type="match status" value="1"/>
</dbReference>
<feature type="domain" description="T6SS Phospholipase effector Tle1-like catalytic" evidence="1">
    <location>
        <begin position="3"/>
        <end position="260"/>
    </location>
</feature>
<evidence type="ECO:0000259" key="1">
    <source>
        <dbReference type="Pfam" id="PF09994"/>
    </source>
</evidence>
<dbReference type="Proteomes" id="UP001500827">
    <property type="component" value="Unassembled WGS sequence"/>
</dbReference>
<name>A0ABP7L612_9SPHN</name>
<evidence type="ECO:0000313" key="3">
    <source>
        <dbReference type="Proteomes" id="UP001500827"/>
    </source>
</evidence>
<dbReference type="EMBL" id="BAABBM010000001">
    <property type="protein sequence ID" value="GAA3894727.1"/>
    <property type="molecule type" value="Genomic_DNA"/>
</dbReference>
<comment type="caution">
    <text evidence="2">The sequence shown here is derived from an EMBL/GenBank/DDBJ whole genome shotgun (WGS) entry which is preliminary data.</text>
</comment>
<dbReference type="InterPro" id="IPR029058">
    <property type="entry name" value="AB_hydrolase_fold"/>
</dbReference>
<dbReference type="SUPFAM" id="SSF53474">
    <property type="entry name" value="alpha/beta-Hydrolases"/>
    <property type="match status" value="1"/>
</dbReference>
<protein>
    <submittedName>
        <fullName evidence="2">DUF2235 domain-containing protein</fullName>
    </submittedName>
</protein>
<accession>A0ABP7L612</accession>
<reference evidence="3" key="1">
    <citation type="journal article" date="2019" name="Int. J. Syst. Evol. Microbiol.">
        <title>The Global Catalogue of Microorganisms (GCM) 10K type strain sequencing project: providing services to taxonomists for standard genome sequencing and annotation.</title>
        <authorList>
            <consortium name="The Broad Institute Genomics Platform"/>
            <consortium name="The Broad Institute Genome Sequencing Center for Infectious Disease"/>
            <person name="Wu L."/>
            <person name="Ma J."/>
        </authorList>
    </citation>
    <scope>NUCLEOTIDE SEQUENCE [LARGE SCALE GENOMIC DNA]</scope>
    <source>
        <strain evidence="3">JCM 17543</strain>
    </source>
</reference>
<dbReference type="RefSeq" id="WP_344698798.1">
    <property type="nucleotide sequence ID" value="NZ_BAABBM010000001.1"/>
</dbReference>
<evidence type="ECO:0000313" key="2">
    <source>
        <dbReference type="EMBL" id="GAA3894727.1"/>
    </source>
</evidence>
<proteinExistence type="predicted"/>
<dbReference type="PANTHER" id="PTHR33840:SF1">
    <property type="entry name" value="TLE1 PHOSPHOLIPASE DOMAIN-CONTAINING PROTEIN"/>
    <property type="match status" value="1"/>
</dbReference>
<sequence>MPRNLVICCDGTANEFAADRTNVLKLAFAAEKHDGRQLVYYHPGVGTMAPPGLFTAIGKWTARLAGMAFGYGLKADIRDIYTFIINHFEPGDRLYIFGFSRGAYTARAVAALIHGYGLLGPGNDALVPYAIRLLWSANRARTDEARNHYFKLAGEFRSTLSVADCRPSFLGLWDTVSSVGWIANPLALPYTHTLPNVETIRHAVAIDERRAFFRTNLVANDPSRDIQEVWFPGVHCDVGGGYPEAQSGLSKLSLKWMTAEARKAGMLFDDSRVDLVLGRSGHGYAPGDPNAVMHKSLTWPWWPAEFLLKKHWDKTTRQTHWRPNLFRPRHFSPSPIVDDSAWARDGGYADRLPPDAMKHSMANKPRAATGN</sequence>